<dbReference type="InterPro" id="IPR036259">
    <property type="entry name" value="MFS_trans_sf"/>
</dbReference>
<organism evidence="4 5">
    <name type="scientific">Panagrellus redivivus</name>
    <name type="common">Microworm</name>
    <dbReference type="NCBI Taxonomy" id="6233"/>
    <lineage>
        <taxon>Eukaryota</taxon>
        <taxon>Metazoa</taxon>
        <taxon>Ecdysozoa</taxon>
        <taxon>Nematoda</taxon>
        <taxon>Chromadorea</taxon>
        <taxon>Rhabditida</taxon>
        <taxon>Tylenchina</taxon>
        <taxon>Panagrolaimomorpha</taxon>
        <taxon>Panagrolaimoidea</taxon>
        <taxon>Panagrolaimidae</taxon>
        <taxon>Panagrellus</taxon>
    </lineage>
</organism>
<accession>A0A7E4VRJ8</accession>
<keyword evidence="2" id="KW-1133">Transmembrane helix</keyword>
<protein>
    <submittedName>
        <fullName evidence="5">MFS domain-containing protein</fullName>
    </submittedName>
</protein>
<dbReference type="PANTHER" id="PTHR45757">
    <property type="entry name" value="PROTEIN CBG23364-RELATED"/>
    <property type="match status" value="1"/>
</dbReference>
<dbReference type="GO" id="GO:0022857">
    <property type="term" value="F:transmembrane transporter activity"/>
    <property type="evidence" value="ECO:0007669"/>
    <property type="project" value="InterPro"/>
</dbReference>
<dbReference type="WBParaSite" id="Pan_g23775.t1">
    <property type="protein sequence ID" value="Pan_g23775.t1"/>
    <property type="gene ID" value="Pan_g23775"/>
</dbReference>
<feature type="transmembrane region" description="Helical" evidence="2">
    <location>
        <begin position="204"/>
        <end position="224"/>
    </location>
</feature>
<feature type="transmembrane region" description="Helical" evidence="2">
    <location>
        <begin position="85"/>
        <end position="105"/>
    </location>
</feature>
<dbReference type="PROSITE" id="PS50850">
    <property type="entry name" value="MFS"/>
    <property type="match status" value="1"/>
</dbReference>
<sequence length="520" mass="56678">MSASRSLANCFHMTRFVILSLAILCMSAVLGNSLLLNFTIICMKTEVPINASINSSIDFDDYVDSAERDLLYREIPMFPTFQQGYLFSAVAIGNIIGLPVLTTLTARVGTRIAFTGFGLISGIATLVAPLAAETGFWPMFIVRMIQGFGTAICMPAIGSITHAWSSVDGSATFISLLTCHIQFANIVIMPTSGVLCESSYGWEMIYYLMGVCTIMSFIVFYSFYRNDPSNHGCVSKAELAQIMEGKIVAVVPKHKVKVPYAAMIVDPPVIGALVSTFGRYAAFMMFIMYGPTYLNKVLGMDIGKTGWAAAIPFIGSIIVKVLAGPLSDAATCLSVKGRVILFTTVSQACMSICIVVLALLPRGYQLAGQIAYTLTVVFCGLNAVGTIQGAQMMARQHSHIMMSAFGFLNSVIMLTLPLVVSIIAPHNSKKEWTIIFYSLAVILVITTIIYDLTCETDPRPWTYDPYHRESTSQVFAEENPSKKSSRKSSIDTPVYTITVPEKSSLEDISRSSNLTKIDNV</sequence>
<feature type="transmembrane region" description="Helical" evidence="2">
    <location>
        <begin position="171"/>
        <end position="192"/>
    </location>
</feature>
<evidence type="ECO:0000259" key="3">
    <source>
        <dbReference type="PROSITE" id="PS50850"/>
    </source>
</evidence>
<feature type="domain" description="Major facilitator superfamily (MFS) profile" evidence="3">
    <location>
        <begin position="17"/>
        <end position="458"/>
    </location>
</feature>
<dbReference type="PANTHER" id="PTHR45757:SF11">
    <property type="entry name" value="MAJOR FACILITATOR SUPERFAMILY (MFS) PROFILE DOMAIN-CONTAINING PROTEIN"/>
    <property type="match status" value="1"/>
</dbReference>
<feature type="transmembrane region" description="Helical" evidence="2">
    <location>
        <begin position="339"/>
        <end position="360"/>
    </location>
</feature>
<feature type="transmembrane region" description="Helical" evidence="2">
    <location>
        <begin position="309"/>
        <end position="327"/>
    </location>
</feature>
<dbReference type="InterPro" id="IPR020846">
    <property type="entry name" value="MFS_dom"/>
</dbReference>
<dbReference type="InterPro" id="IPR011701">
    <property type="entry name" value="MFS"/>
</dbReference>
<feature type="transmembrane region" description="Helical" evidence="2">
    <location>
        <begin position="112"/>
        <end position="132"/>
    </location>
</feature>
<evidence type="ECO:0000313" key="5">
    <source>
        <dbReference type="WBParaSite" id="Pan_g23775.t1"/>
    </source>
</evidence>
<keyword evidence="2" id="KW-0472">Membrane</keyword>
<feature type="transmembrane region" description="Helical" evidence="2">
    <location>
        <begin position="269"/>
        <end position="289"/>
    </location>
</feature>
<feature type="transmembrane region" description="Helical" evidence="2">
    <location>
        <begin position="144"/>
        <end position="164"/>
    </location>
</feature>
<keyword evidence="2" id="KW-0812">Transmembrane</keyword>
<reference evidence="5" key="2">
    <citation type="submission" date="2020-10" db="UniProtKB">
        <authorList>
            <consortium name="WormBaseParasite"/>
        </authorList>
    </citation>
    <scope>IDENTIFICATION</scope>
</reference>
<comment type="subcellular location">
    <subcellularLocation>
        <location evidence="1">Membrane</location>
        <topology evidence="1">Multi-pass membrane protein</topology>
    </subcellularLocation>
</comment>
<evidence type="ECO:0000313" key="4">
    <source>
        <dbReference type="Proteomes" id="UP000492821"/>
    </source>
</evidence>
<evidence type="ECO:0000256" key="1">
    <source>
        <dbReference type="ARBA" id="ARBA00004141"/>
    </source>
</evidence>
<feature type="transmembrane region" description="Helical" evidence="2">
    <location>
        <begin position="366"/>
        <end position="384"/>
    </location>
</feature>
<feature type="transmembrane region" description="Helical" evidence="2">
    <location>
        <begin position="432"/>
        <end position="452"/>
    </location>
</feature>
<proteinExistence type="predicted"/>
<dbReference type="Gene3D" id="1.20.1250.20">
    <property type="entry name" value="MFS general substrate transporter like domains"/>
    <property type="match status" value="2"/>
</dbReference>
<dbReference type="GO" id="GO:0016020">
    <property type="term" value="C:membrane"/>
    <property type="evidence" value="ECO:0007669"/>
    <property type="project" value="UniProtKB-SubCell"/>
</dbReference>
<dbReference type="Proteomes" id="UP000492821">
    <property type="component" value="Unassembled WGS sequence"/>
</dbReference>
<name>A0A7E4VRJ8_PANRE</name>
<reference evidence="4" key="1">
    <citation type="journal article" date="2013" name="Genetics">
        <title>The draft genome and transcriptome of Panagrellus redivivus are shaped by the harsh demands of a free-living lifestyle.</title>
        <authorList>
            <person name="Srinivasan J."/>
            <person name="Dillman A.R."/>
            <person name="Macchietto M.G."/>
            <person name="Heikkinen L."/>
            <person name="Lakso M."/>
            <person name="Fracchia K.M."/>
            <person name="Antoshechkin I."/>
            <person name="Mortazavi A."/>
            <person name="Wong G."/>
            <person name="Sternberg P.W."/>
        </authorList>
    </citation>
    <scope>NUCLEOTIDE SEQUENCE [LARGE SCALE GENOMIC DNA]</scope>
    <source>
        <strain evidence="4">MT8872</strain>
    </source>
</reference>
<evidence type="ECO:0000256" key="2">
    <source>
        <dbReference type="SAM" id="Phobius"/>
    </source>
</evidence>
<dbReference type="AlphaFoldDB" id="A0A7E4VRJ8"/>
<dbReference type="SUPFAM" id="SSF103473">
    <property type="entry name" value="MFS general substrate transporter"/>
    <property type="match status" value="1"/>
</dbReference>
<feature type="transmembrane region" description="Helical" evidence="2">
    <location>
        <begin position="405"/>
        <end position="426"/>
    </location>
</feature>
<dbReference type="Pfam" id="PF07690">
    <property type="entry name" value="MFS_1"/>
    <property type="match status" value="1"/>
</dbReference>
<keyword evidence="4" id="KW-1185">Reference proteome</keyword>